<protein>
    <submittedName>
        <fullName evidence="5">Uncharacterized protein</fullName>
    </submittedName>
</protein>
<dbReference type="PANTHER" id="PTHR46143:SF1">
    <property type="entry name" value="CALPAIN-7"/>
    <property type="match status" value="1"/>
</dbReference>
<dbReference type="AlphaFoldDB" id="A0AAD4DVQ7"/>
<evidence type="ECO:0000313" key="5">
    <source>
        <dbReference type="EMBL" id="KAG1895043.1"/>
    </source>
</evidence>
<gene>
    <name evidence="5" type="ORF">F5891DRAFT_984499</name>
</gene>
<dbReference type="GeneID" id="64671745"/>
<keyword evidence="2" id="KW-0378">Hydrolase</keyword>
<keyword evidence="6" id="KW-1185">Reference proteome</keyword>
<reference evidence="5" key="1">
    <citation type="journal article" date="2020" name="New Phytol.">
        <title>Comparative genomics reveals dynamic genome evolution in host specialist ectomycorrhizal fungi.</title>
        <authorList>
            <person name="Lofgren L.A."/>
            <person name="Nguyen N.H."/>
            <person name="Vilgalys R."/>
            <person name="Ruytinx J."/>
            <person name="Liao H.L."/>
            <person name="Branco S."/>
            <person name="Kuo A."/>
            <person name="LaButti K."/>
            <person name="Lipzen A."/>
            <person name="Andreopoulos W."/>
            <person name="Pangilinan J."/>
            <person name="Riley R."/>
            <person name="Hundley H."/>
            <person name="Na H."/>
            <person name="Barry K."/>
            <person name="Grigoriev I.V."/>
            <person name="Stajich J.E."/>
            <person name="Kennedy P.G."/>
        </authorList>
    </citation>
    <scope>NUCLEOTIDE SEQUENCE</scope>
    <source>
        <strain evidence="5">FC203</strain>
    </source>
</reference>
<dbReference type="Proteomes" id="UP001195769">
    <property type="component" value="Unassembled WGS sequence"/>
</dbReference>
<dbReference type="GO" id="GO:0006508">
    <property type="term" value="P:proteolysis"/>
    <property type="evidence" value="ECO:0007669"/>
    <property type="project" value="UniProtKB-KW"/>
</dbReference>
<evidence type="ECO:0000313" key="6">
    <source>
        <dbReference type="Proteomes" id="UP001195769"/>
    </source>
</evidence>
<organism evidence="5 6">
    <name type="scientific">Suillus fuscotomentosus</name>
    <dbReference type="NCBI Taxonomy" id="1912939"/>
    <lineage>
        <taxon>Eukaryota</taxon>
        <taxon>Fungi</taxon>
        <taxon>Dikarya</taxon>
        <taxon>Basidiomycota</taxon>
        <taxon>Agaricomycotina</taxon>
        <taxon>Agaricomycetes</taxon>
        <taxon>Agaricomycetidae</taxon>
        <taxon>Boletales</taxon>
        <taxon>Suillineae</taxon>
        <taxon>Suillaceae</taxon>
        <taxon>Suillus</taxon>
    </lineage>
</organism>
<dbReference type="GO" id="GO:0004197">
    <property type="term" value="F:cysteine-type endopeptidase activity"/>
    <property type="evidence" value="ECO:0007669"/>
    <property type="project" value="TreeGrafter"/>
</dbReference>
<evidence type="ECO:0000256" key="2">
    <source>
        <dbReference type="ARBA" id="ARBA00022801"/>
    </source>
</evidence>
<feature type="compositionally biased region" description="Basic and acidic residues" evidence="4">
    <location>
        <begin position="81"/>
        <end position="91"/>
    </location>
</feature>
<dbReference type="EMBL" id="JABBWK010000071">
    <property type="protein sequence ID" value="KAG1895043.1"/>
    <property type="molecule type" value="Genomic_DNA"/>
</dbReference>
<dbReference type="RefSeq" id="XP_041220619.1">
    <property type="nucleotide sequence ID" value="XM_041377447.1"/>
</dbReference>
<keyword evidence="1" id="KW-0645">Protease</keyword>
<sequence length="216" mass="24333">MGSGTTCSSSGSCLRIFNIRLDDICAMFEGLYISWNPSLFGSCVTFHGSWQLENVEDLSQASTHHLRLDDQKTNDSAPHAHTNETNKNGRDSTETETWILLTCHLCDTRRTNEYITINAQDDTVLRDPEHVALKAHRNAQSNYTNSTHLLSRIKTSKLQTQSSGSILACYDGQFEQVGFTVTVYAYSSDVMVSWNMRDPPTRDMQKVLSFVPLDQK</sequence>
<evidence type="ECO:0000256" key="1">
    <source>
        <dbReference type="ARBA" id="ARBA00022670"/>
    </source>
</evidence>
<comment type="caution">
    <text evidence="5">The sequence shown here is derived from an EMBL/GenBank/DDBJ whole genome shotgun (WGS) entry which is preliminary data.</text>
</comment>
<dbReference type="PANTHER" id="PTHR46143">
    <property type="entry name" value="CALPAIN-7"/>
    <property type="match status" value="1"/>
</dbReference>
<evidence type="ECO:0000256" key="3">
    <source>
        <dbReference type="ARBA" id="ARBA00022807"/>
    </source>
</evidence>
<feature type="region of interest" description="Disordered" evidence="4">
    <location>
        <begin position="63"/>
        <end position="91"/>
    </location>
</feature>
<accession>A0AAD4DVQ7</accession>
<dbReference type="InterPro" id="IPR051297">
    <property type="entry name" value="PalB/RIM13"/>
</dbReference>
<evidence type="ECO:0000256" key="4">
    <source>
        <dbReference type="SAM" id="MobiDB-lite"/>
    </source>
</evidence>
<name>A0AAD4DVQ7_9AGAM</name>
<proteinExistence type="predicted"/>
<keyword evidence="3" id="KW-0788">Thiol protease</keyword>